<reference evidence="3 4" key="1">
    <citation type="submission" date="2020-06" db="EMBL/GenBank/DDBJ databases">
        <title>Actinomadura xiongansis sp. nov., isolated from soil of Baiyangdian.</title>
        <authorList>
            <person name="Zhang X."/>
        </authorList>
    </citation>
    <scope>NUCLEOTIDE SEQUENCE [LARGE SCALE GENOMIC DNA]</scope>
    <source>
        <strain evidence="3 4">HBUM206468</strain>
    </source>
</reference>
<sequence length="219" mass="22556">MTIRTRALKSALVAGVAAVAGVVGPAAAAAAHPFGPPSTARISVDGSRVAISWLAAEDDWVALGQSVGAFEDPGTGAVSTDLTGEQKLQRSPAVRDYLLKTITVAQDGRPCEGRLAGLDRLLAEGARLTFDCPAPVVVIDVGVGALTDLNQAYRTMLTSESPATPSRSLFTATQRTQRLRFSGSGGSRAVVTTSVGTAAALCGIGAVALLMRRRARGRR</sequence>
<feature type="transmembrane region" description="Helical" evidence="1">
    <location>
        <begin position="189"/>
        <end position="211"/>
    </location>
</feature>
<evidence type="ECO:0000313" key="3">
    <source>
        <dbReference type="EMBL" id="MBC6471027.1"/>
    </source>
</evidence>
<name>A0ABR7M2V3_9ACTN</name>
<organism evidence="3 4">
    <name type="scientific">Actinomadura alba</name>
    <dbReference type="NCBI Taxonomy" id="406431"/>
    <lineage>
        <taxon>Bacteria</taxon>
        <taxon>Bacillati</taxon>
        <taxon>Actinomycetota</taxon>
        <taxon>Actinomycetes</taxon>
        <taxon>Streptosporangiales</taxon>
        <taxon>Thermomonosporaceae</taxon>
        <taxon>Actinomadura</taxon>
    </lineage>
</organism>
<keyword evidence="1" id="KW-0812">Transmembrane</keyword>
<dbReference type="PROSITE" id="PS51318">
    <property type="entry name" value="TAT"/>
    <property type="match status" value="1"/>
</dbReference>
<dbReference type="Proteomes" id="UP000805614">
    <property type="component" value="Unassembled WGS sequence"/>
</dbReference>
<keyword evidence="1" id="KW-0472">Membrane</keyword>
<dbReference type="EMBL" id="JABVEC010000054">
    <property type="protein sequence ID" value="MBC6471027.1"/>
    <property type="molecule type" value="Genomic_DNA"/>
</dbReference>
<evidence type="ECO:0000256" key="2">
    <source>
        <dbReference type="SAM" id="SignalP"/>
    </source>
</evidence>
<feature type="chain" id="PRO_5046660708" evidence="2">
    <location>
        <begin position="29"/>
        <end position="219"/>
    </location>
</feature>
<keyword evidence="2" id="KW-0732">Signal</keyword>
<dbReference type="InterPro" id="IPR006311">
    <property type="entry name" value="TAT_signal"/>
</dbReference>
<comment type="caution">
    <text evidence="3">The sequence shown here is derived from an EMBL/GenBank/DDBJ whole genome shotgun (WGS) entry which is preliminary data.</text>
</comment>
<keyword evidence="4" id="KW-1185">Reference proteome</keyword>
<protein>
    <submittedName>
        <fullName evidence="3">Uncharacterized protein</fullName>
    </submittedName>
</protein>
<keyword evidence="1" id="KW-1133">Transmembrane helix</keyword>
<evidence type="ECO:0000256" key="1">
    <source>
        <dbReference type="SAM" id="Phobius"/>
    </source>
</evidence>
<proteinExistence type="predicted"/>
<accession>A0ABR7M2V3</accession>
<evidence type="ECO:0000313" key="4">
    <source>
        <dbReference type="Proteomes" id="UP000805614"/>
    </source>
</evidence>
<dbReference type="RefSeq" id="WP_187248066.1">
    <property type="nucleotide sequence ID" value="NZ_BAAAOK010000001.1"/>
</dbReference>
<feature type="signal peptide" evidence="2">
    <location>
        <begin position="1"/>
        <end position="28"/>
    </location>
</feature>
<gene>
    <name evidence="3" type="ORF">HKK74_36885</name>
</gene>